<protein>
    <submittedName>
        <fullName evidence="2">Uncharacterized protein</fullName>
    </submittedName>
</protein>
<evidence type="ECO:0000313" key="2">
    <source>
        <dbReference type="EMBL" id="EUT87619.1"/>
    </source>
</evidence>
<name>W7G862_PLAFA</name>
<evidence type="ECO:0000256" key="1">
    <source>
        <dbReference type="SAM" id="MobiDB-lite"/>
    </source>
</evidence>
<organism evidence="2">
    <name type="scientific">Plasmodium falciparum Santa Lucia</name>
    <dbReference type="NCBI Taxonomy" id="478859"/>
    <lineage>
        <taxon>Eukaryota</taxon>
        <taxon>Sar</taxon>
        <taxon>Alveolata</taxon>
        <taxon>Apicomplexa</taxon>
        <taxon>Aconoidasida</taxon>
        <taxon>Haemosporida</taxon>
        <taxon>Plasmodiidae</taxon>
        <taxon>Plasmodium</taxon>
        <taxon>Plasmodium (Laverania)</taxon>
    </lineage>
</organism>
<dbReference type="AlphaFoldDB" id="W7G862"/>
<feature type="compositionally biased region" description="Low complexity" evidence="1">
    <location>
        <begin position="117"/>
        <end position="129"/>
    </location>
</feature>
<accession>W7G862</accession>
<gene>
    <name evidence="2" type="ORF">PFAG_01943</name>
</gene>
<reference evidence="2" key="1">
    <citation type="submission" date="2013-02" db="EMBL/GenBank/DDBJ databases">
        <title>The Genome Sequence of Plasmodium falciparum Santa Lucia.</title>
        <authorList>
            <consortium name="The Broad Institute Genome Sequencing Platform"/>
            <consortium name="The Broad Institute Genome Sequencing Center for Infectious Disease"/>
            <person name="Neafsey D."/>
            <person name="Cheeseman I."/>
            <person name="Volkman S."/>
            <person name="Adams J."/>
            <person name="Walker B."/>
            <person name="Young S.K."/>
            <person name="Zeng Q."/>
            <person name="Gargeya S."/>
            <person name="Fitzgerald M."/>
            <person name="Haas B."/>
            <person name="Abouelleil A."/>
            <person name="Alvarado L."/>
            <person name="Arachchi H.M."/>
            <person name="Berlin A.M."/>
            <person name="Chapman S.B."/>
            <person name="Dewar J."/>
            <person name="Goldberg J."/>
            <person name="Griggs A."/>
            <person name="Gujja S."/>
            <person name="Hansen M."/>
            <person name="Howarth C."/>
            <person name="Imamovic A."/>
            <person name="Larimer J."/>
            <person name="McCowan C."/>
            <person name="Murphy C."/>
            <person name="Neiman D."/>
            <person name="Pearson M."/>
            <person name="Priest M."/>
            <person name="Roberts A."/>
            <person name="Saif S."/>
            <person name="Shea T."/>
            <person name="Sisk P."/>
            <person name="Sykes S."/>
            <person name="Wortman J."/>
            <person name="Nusbaum C."/>
            <person name="Birren B."/>
        </authorList>
    </citation>
    <scope>NUCLEOTIDE SEQUENCE [LARGE SCALE GENOMIC DNA]</scope>
    <source>
        <strain evidence="2">Santa Lucia</strain>
    </source>
</reference>
<dbReference type="EMBL" id="KE123490">
    <property type="protein sequence ID" value="EUT87619.1"/>
    <property type="molecule type" value="Genomic_DNA"/>
</dbReference>
<feature type="region of interest" description="Disordered" evidence="1">
    <location>
        <begin position="88"/>
        <end position="137"/>
    </location>
</feature>
<dbReference type="OrthoDB" id="197967at2759"/>
<feature type="compositionally biased region" description="Basic residues" evidence="1">
    <location>
        <begin position="88"/>
        <end position="113"/>
    </location>
</feature>
<dbReference type="Proteomes" id="UP000030666">
    <property type="component" value="Unassembled WGS sequence"/>
</dbReference>
<proteinExistence type="predicted"/>
<sequence>MSYVDLSGYKIPKKMFDELNPFERHKLMMSLRSLEEEKKKENKNEKYLSDYDILRKKYNFIHDVTNVKVRACMDCAYKLHYRKINKYLKKKEKEKKKKKIKEKKKRKKKKGKKNKSDLTSESDLSSSYNSEDRSQSKREKLYYVKKKLEKISIKKKEEMNEDNLFFHDLLF</sequence>